<evidence type="ECO:0000313" key="1">
    <source>
        <dbReference type="EMBL" id="HJH49775.1"/>
    </source>
</evidence>
<accession>A0A9D2VX31</accession>
<evidence type="ECO:0000313" key="2">
    <source>
        <dbReference type="Proteomes" id="UP000813420"/>
    </source>
</evidence>
<protein>
    <submittedName>
        <fullName evidence="1">Uncharacterized protein</fullName>
    </submittedName>
</protein>
<reference evidence="1" key="1">
    <citation type="journal article" date="2021" name="PeerJ">
        <title>Extensive microbial diversity within the chicken gut microbiome revealed by metagenomics and culture.</title>
        <authorList>
            <person name="Gilroy R."/>
            <person name="Ravi A."/>
            <person name="Getino M."/>
            <person name="Pursley I."/>
            <person name="Horton D.L."/>
            <person name="Alikhan N.F."/>
            <person name="Baker D."/>
            <person name="Gharbi K."/>
            <person name="Hall N."/>
            <person name="Watson M."/>
            <person name="Adriaenssens E.M."/>
            <person name="Foster-Nyarko E."/>
            <person name="Jarju S."/>
            <person name="Secka A."/>
            <person name="Antonio M."/>
            <person name="Oren A."/>
            <person name="Chaudhuri R.R."/>
            <person name="La Ragione R."/>
            <person name="Hildebrand F."/>
            <person name="Pallen M.J."/>
        </authorList>
    </citation>
    <scope>NUCLEOTIDE SEQUENCE</scope>
    <source>
        <strain evidence="1">USAMLcec4-12693</strain>
    </source>
</reference>
<comment type="caution">
    <text evidence="1">The sequence shown here is derived from an EMBL/GenBank/DDBJ whole genome shotgun (WGS) entry which is preliminary data.</text>
</comment>
<dbReference type="RefSeq" id="WP_070089186.1">
    <property type="nucleotide sequence ID" value="NZ_CABMJS010000018.1"/>
</dbReference>
<organism evidence="1 2">
    <name type="scientific">Merdimonas faecis</name>
    <dbReference type="NCBI Taxonomy" id="1653435"/>
    <lineage>
        <taxon>Bacteria</taxon>
        <taxon>Bacillati</taxon>
        <taxon>Bacillota</taxon>
        <taxon>Clostridia</taxon>
        <taxon>Lachnospirales</taxon>
        <taxon>Lachnospiraceae</taxon>
        <taxon>Merdimonas</taxon>
    </lineage>
</organism>
<name>A0A9D2VX31_9FIRM</name>
<reference evidence="1" key="2">
    <citation type="submission" date="2021-09" db="EMBL/GenBank/DDBJ databases">
        <authorList>
            <person name="Gilroy R."/>
        </authorList>
    </citation>
    <scope>NUCLEOTIDE SEQUENCE</scope>
    <source>
        <strain evidence="1">USAMLcec4-12693</strain>
    </source>
</reference>
<dbReference type="AlphaFoldDB" id="A0A9D2VX31"/>
<gene>
    <name evidence="1" type="ORF">K8V39_05860</name>
</gene>
<dbReference type="Proteomes" id="UP000813420">
    <property type="component" value="Unassembled WGS sequence"/>
</dbReference>
<sequence>MKKMIAAALTVLLLYGLYRFSLPSLTEEQAGFTEKISQEEKEKKDDRTAALQEKGFPQSVAERLDEDTVNQIYEKMETDQTESMAVCRGSYFVEFPSAFTGTVQIEETKTPSSQLEISADALSYISSAGEITGCDVSIVYEWLSKPGNQNEDMMAIGWEPGLLTYSGYMRSSQKVENLNSGKEVYYGFSSEASLAGTGKIGWYINLQSPDITPKMQDHPGGSAYISFIPAKPLEAPFESKADIQLVYSHSGREAVMALPLAGE</sequence>
<proteinExistence type="predicted"/>
<dbReference type="EMBL" id="DYXE01000050">
    <property type="protein sequence ID" value="HJH49775.1"/>
    <property type="molecule type" value="Genomic_DNA"/>
</dbReference>